<evidence type="ECO:0000259" key="3">
    <source>
        <dbReference type="Pfam" id="PF01557"/>
    </source>
</evidence>
<keyword evidence="5" id="KW-1185">Reference proteome</keyword>
<dbReference type="SUPFAM" id="SSF56529">
    <property type="entry name" value="FAH"/>
    <property type="match status" value="1"/>
</dbReference>
<gene>
    <name evidence="4" type="ORF">AA15669_0802</name>
</gene>
<protein>
    <submittedName>
        <fullName evidence="4">2-keto-4-pentenoate hydratase</fullName>
    </submittedName>
</protein>
<dbReference type="RefSeq" id="WP_018979966.1">
    <property type="nucleotide sequence ID" value="NZ_BAQD01000009.1"/>
</dbReference>
<dbReference type="PANTHER" id="PTHR42796:SF4">
    <property type="entry name" value="FUMARYLACETOACETATE HYDROLASE DOMAIN-CONTAINING PROTEIN 2A"/>
    <property type="match status" value="1"/>
</dbReference>
<accession>A0ABQ0NY61</accession>
<evidence type="ECO:0000256" key="2">
    <source>
        <dbReference type="ARBA" id="ARBA00022723"/>
    </source>
</evidence>
<dbReference type="InterPro" id="IPR051121">
    <property type="entry name" value="FAH"/>
</dbReference>
<evidence type="ECO:0000313" key="4">
    <source>
        <dbReference type="EMBL" id="GBQ06137.1"/>
    </source>
</evidence>
<dbReference type="EMBL" id="BAQD01000009">
    <property type="protein sequence ID" value="GBQ06137.1"/>
    <property type="molecule type" value="Genomic_DNA"/>
</dbReference>
<dbReference type="PANTHER" id="PTHR42796">
    <property type="entry name" value="FUMARYLACETOACETATE HYDROLASE DOMAIN-CONTAINING PROTEIN 2A-RELATED"/>
    <property type="match status" value="1"/>
</dbReference>
<evidence type="ECO:0000313" key="5">
    <source>
        <dbReference type="Proteomes" id="UP001062901"/>
    </source>
</evidence>
<dbReference type="Gene3D" id="3.90.850.10">
    <property type="entry name" value="Fumarylacetoacetase-like, C-terminal domain"/>
    <property type="match status" value="1"/>
</dbReference>
<organism evidence="4 5">
    <name type="scientific">Saccharibacter floricola DSM 15669</name>
    <dbReference type="NCBI Taxonomy" id="1123227"/>
    <lineage>
        <taxon>Bacteria</taxon>
        <taxon>Pseudomonadati</taxon>
        <taxon>Pseudomonadota</taxon>
        <taxon>Alphaproteobacteria</taxon>
        <taxon>Acetobacterales</taxon>
        <taxon>Acetobacteraceae</taxon>
        <taxon>Saccharibacter</taxon>
    </lineage>
</organism>
<proteinExistence type="inferred from homology"/>
<comment type="similarity">
    <text evidence="1">Belongs to the FAH family.</text>
</comment>
<dbReference type="Pfam" id="PF01557">
    <property type="entry name" value="FAA_hydrolase"/>
    <property type="match status" value="1"/>
</dbReference>
<evidence type="ECO:0000256" key="1">
    <source>
        <dbReference type="ARBA" id="ARBA00010211"/>
    </source>
</evidence>
<dbReference type="Proteomes" id="UP001062901">
    <property type="component" value="Unassembled WGS sequence"/>
</dbReference>
<dbReference type="InterPro" id="IPR036663">
    <property type="entry name" value="Fumarylacetoacetase_C_sf"/>
</dbReference>
<reference evidence="4" key="1">
    <citation type="submission" date="2013-04" db="EMBL/GenBank/DDBJ databases">
        <title>The genome sequencing project of 58 acetic acid bacteria.</title>
        <authorList>
            <person name="Okamoto-Kainuma A."/>
            <person name="Ishikawa M."/>
            <person name="Umino S."/>
            <person name="Koizumi Y."/>
            <person name="Shiwa Y."/>
            <person name="Yoshikawa H."/>
            <person name="Matsutani M."/>
            <person name="Matsushita K."/>
        </authorList>
    </citation>
    <scope>NUCLEOTIDE SEQUENCE</scope>
    <source>
        <strain evidence="4">DSM 15669</strain>
    </source>
</reference>
<dbReference type="InterPro" id="IPR011234">
    <property type="entry name" value="Fumarylacetoacetase-like_C"/>
</dbReference>
<name>A0ABQ0NY61_9PROT</name>
<sequence>MKLCRYGERNSEKPGLIDPEGQLRDLSSLYNDLSPENLAPHALARIAERDPTSFPLVHGTPRFGVPVSSVSKCVCIGLNYADHAAEAGLACPEEPIVFMKAPSALCGANDPTLIPPHATQMDWEVELGVIIGSTARFVSEESALDHVAGYCVFNDISERRFQMQSSQWDKGKGCDSFGPTGPFLVTADDVPDPQNLQLWLDVNGTRRQSGSTATMIFTVRQIIAYLSQYMTLLPGDIIATGTPPGVGMGHKPPLWLQEGDEVRLGIEGLGEQRQKLIRTAR</sequence>
<comment type="caution">
    <text evidence="4">The sequence shown here is derived from an EMBL/GenBank/DDBJ whole genome shotgun (WGS) entry which is preliminary data.</text>
</comment>
<keyword evidence="2" id="KW-0479">Metal-binding</keyword>
<feature type="domain" description="Fumarylacetoacetase-like C-terminal" evidence="3">
    <location>
        <begin position="72"/>
        <end position="275"/>
    </location>
</feature>